<feature type="non-terminal residue" evidence="1">
    <location>
        <position position="249"/>
    </location>
</feature>
<gene>
    <name evidence="1" type="ORF">METZ01_LOCUS465594</name>
</gene>
<organism evidence="1">
    <name type="scientific">marine metagenome</name>
    <dbReference type="NCBI Taxonomy" id="408172"/>
    <lineage>
        <taxon>unclassified sequences</taxon>
        <taxon>metagenomes</taxon>
        <taxon>ecological metagenomes</taxon>
    </lineage>
</organism>
<dbReference type="AlphaFoldDB" id="A0A383AYW4"/>
<feature type="non-terminal residue" evidence="1">
    <location>
        <position position="1"/>
    </location>
</feature>
<evidence type="ECO:0000313" key="1">
    <source>
        <dbReference type="EMBL" id="SVE12740.1"/>
    </source>
</evidence>
<accession>A0A383AYW4</accession>
<dbReference type="PROSITE" id="PS00018">
    <property type="entry name" value="EF_HAND_1"/>
    <property type="match status" value="1"/>
</dbReference>
<sequence>IFYLRRSRARQDLGMLKKATADALLAYKYYIKNPNDNSFHGSHHFQLPRFAALAELRKGNLKRYIEIGKKAADHPKARYSQHRELMTAYLASGDFENAKKAREDSIYHAQKVINAKRAPASSRAFARVSLARLDVEMLESEGRWKDAEPLRKELIVEAKEILRLAEDGNSQSSFPPIMGPSAKRDRNKNNLIEASEIKGGPLHANFKTIDCDKSGALDMHEIRGFFTKTGCPRKESLGSYQLGKLSPIL</sequence>
<proteinExistence type="predicted"/>
<name>A0A383AYW4_9ZZZZ</name>
<dbReference type="EMBL" id="UINC01195941">
    <property type="protein sequence ID" value="SVE12740.1"/>
    <property type="molecule type" value="Genomic_DNA"/>
</dbReference>
<dbReference type="InterPro" id="IPR018247">
    <property type="entry name" value="EF_Hand_1_Ca_BS"/>
</dbReference>
<evidence type="ECO:0008006" key="2">
    <source>
        <dbReference type="Google" id="ProtNLM"/>
    </source>
</evidence>
<reference evidence="1" key="1">
    <citation type="submission" date="2018-05" db="EMBL/GenBank/DDBJ databases">
        <authorList>
            <person name="Lanie J.A."/>
            <person name="Ng W.-L."/>
            <person name="Kazmierczak K.M."/>
            <person name="Andrzejewski T.M."/>
            <person name="Davidsen T.M."/>
            <person name="Wayne K.J."/>
            <person name="Tettelin H."/>
            <person name="Glass J.I."/>
            <person name="Rusch D."/>
            <person name="Podicherti R."/>
            <person name="Tsui H.-C.T."/>
            <person name="Winkler M.E."/>
        </authorList>
    </citation>
    <scope>NUCLEOTIDE SEQUENCE</scope>
</reference>
<protein>
    <recommendedName>
        <fullName evidence="2">EF-hand domain-containing protein</fullName>
    </recommendedName>
</protein>